<accession>A0A4Y3K8C4</accession>
<dbReference type="InterPro" id="IPR009351">
    <property type="entry name" value="AlkZ-like"/>
</dbReference>
<dbReference type="RefSeq" id="WP_218023828.1">
    <property type="nucleotide sequence ID" value="NZ_BJLP01000004.1"/>
</dbReference>
<dbReference type="Proteomes" id="UP000315842">
    <property type="component" value="Unassembled WGS sequence"/>
</dbReference>
<name>A0A4Y3K8C4_CELUD</name>
<proteinExistence type="predicted"/>
<dbReference type="AlphaFoldDB" id="A0A4Y3K8C4"/>
<evidence type="ECO:0000313" key="2">
    <source>
        <dbReference type="Proteomes" id="UP000315842"/>
    </source>
</evidence>
<evidence type="ECO:0000313" key="1">
    <source>
        <dbReference type="EMBL" id="GEA79976.1"/>
    </source>
</evidence>
<comment type="caution">
    <text evidence="1">The sequence shown here is derived from an EMBL/GenBank/DDBJ whole genome shotgun (WGS) entry which is preliminary data.</text>
</comment>
<gene>
    <name evidence="1" type="ORF">CUD01_04200</name>
</gene>
<sequence>MVEQLSRRDARRIAVRAQALTARRPDGVLDTVRRLDALQHDPIAAVAASVDLVLFSRLGSSYDPDELADLVAQQRVVELDGMLRDARDVRLFTADMAAWPGPDAPAWRLGNAQWLDDNRGARGDVLDALRMDGPLTAGELPDTCVRPWRSSGWNDHRDVTMLLGLLVQTGDVAVAGRRGREKLWDLADRVYPPHEPVPAAQARRVRDERRLASLGLVRDRALEGYPDELVGEVVQVEGVRGRWRVDPALLDAVGAPFEPRTALLSPFDRLVTDRRRLAEVFEFEYALEMYKPARQRRWGYYALPVLHGDRLVGKLDATADPRRGRLVVHALHEDPVDGEPWDSEVRGAVHAQLRDLGEWLGLRIER</sequence>
<organism evidence="1 2">
    <name type="scientific">Cellulomonas uda</name>
    <dbReference type="NCBI Taxonomy" id="1714"/>
    <lineage>
        <taxon>Bacteria</taxon>
        <taxon>Bacillati</taxon>
        <taxon>Actinomycetota</taxon>
        <taxon>Actinomycetes</taxon>
        <taxon>Micrococcales</taxon>
        <taxon>Cellulomonadaceae</taxon>
        <taxon>Cellulomonas</taxon>
    </lineage>
</organism>
<dbReference type="Pfam" id="PF06224">
    <property type="entry name" value="AlkZ-like"/>
    <property type="match status" value="1"/>
</dbReference>
<protein>
    <recommendedName>
        <fullName evidence="3">Winged helix-turn-helix domain-containing protein</fullName>
    </recommendedName>
</protein>
<dbReference type="EMBL" id="BJLP01000004">
    <property type="protein sequence ID" value="GEA79976.1"/>
    <property type="molecule type" value="Genomic_DNA"/>
</dbReference>
<reference evidence="1 2" key="1">
    <citation type="submission" date="2019-06" db="EMBL/GenBank/DDBJ databases">
        <title>Whole genome shotgun sequence of Cellulomonas uda NBRC 3747.</title>
        <authorList>
            <person name="Hosoyama A."/>
            <person name="Uohara A."/>
            <person name="Ohji S."/>
            <person name="Ichikawa N."/>
        </authorList>
    </citation>
    <scope>NUCLEOTIDE SEQUENCE [LARGE SCALE GENOMIC DNA]</scope>
    <source>
        <strain evidence="1 2">NBRC 3747</strain>
    </source>
</reference>
<keyword evidence="2" id="KW-1185">Reference proteome</keyword>
<evidence type="ECO:0008006" key="3">
    <source>
        <dbReference type="Google" id="ProtNLM"/>
    </source>
</evidence>
<dbReference type="PANTHER" id="PTHR30528">
    <property type="entry name" value="CYTOPLASMIC PROTEIN"/>
    <property type="match status" value="1"/>
</dbReference>
<dbReference type="PANTHER" id="PTHR30528:SF0">
    <property type="entry name" value="CYTOPLASMIC PROTEIN"/>
    <property type="match status" value="1"/>
</dbReference>